<comment type="caution">
    <text evidence="1">The sequence shown here is derived from an EMBL/GenBank/DDBJ whole genome shotgun (WGS) entry which is preliminary data.</text>
</comment>
<sequence length="152" mass="16400">METEPKGPGPGRETLICDADLVQAGFYPAELSEDGIPFRWIGPRPIATVFLPPLGRRVEVTLRVHSAFVPEVLEEVRLSLDGGPWVPTLLLQGADGRTTLSARLSAGPMAHLGTLRLDIDSIRAESPRQRGGTDDRPLSLALSAISLRALED</sequence>
<evidence type="ECO:0000313" key="1">
    <source>
        <dbReference type="EMBL" id="RKK03006.1"/>
    </source>
</evidence>
<evidence type="ECO:0000313" key="4">
    <source>
        <dbReference type="Proteomes" id="UP000278036"/>
    </source>
</evidence>
<protein>
    <submittedName>
        <fullName evidence="1">Uncharacterized protein</fullName>
    </submittedName>
</protein>
<organism evidence="1 4">
    <name type="scientific">Teichococcus wenyumeiae</name>
    <dbReference type="NCBI Taxonomy" id="2478470"/>
    <lineage>
        <taxon>Bacteria</taxon>
        <taxon>Pseudomonadati</taxon>
        <taxon>Pseudomonadota</taxon>
        <taxon>Alphaproteobacteria</taxon>
        <taxon>Acetobacterales</taxon>
        <taxon>Roseomonadaceae</taxon>
        <taxon>Roseomonas</taxon>
    </lineage>
</organism>
<keyword evidence="3" id="KW-1185">Reference proteome</keyword>
<dbReference type="OrthoDB" id="7279889at2"/>
<gene>
    <name evidence="1" type="ORF">D6Z83_16850</name>
    <name evidence="2" type="ORF">EBE87_04110</name>
</gene>
<reference evidence="1 4" key="1">
    <citation type="submission" date="2018-09" db="EMBL/GenBank/DDBJ databases">
        <title>Roseomonas sp. nov., isolated from feces of Tibetan antelopes in the Qinghai-Tibet plateau, China.</title>
        <authorList>
            <person name="Tian Z."/>
        </authorList>
    </citation>
    <scope>NUCLEOTIDE SEQUENCE [LARGE SCALE GENOMIC DNA]</scope>
    <source>
        <strain evidence="2 3">Z23</strain>
        <strain evidence="1 4">Z24</strain>
    </source>
</reference>
<dbReference type="EMBL" id="RAQU01000111">
    <property type="protein sequence ID" value="RKK03006.1"/>
    <property type="molecule type" value="Genomic_DNA"/>
</dbReference>
<dbReference type="Proteomes" id="UP000278036">
    <property type="component" value="Unassembled WGS sequence"/>
</dbReference>
<accession>A0A3A9JHB6</accession>
<dbReference type="AlphaFoldDB" id="A0A3A9JHB6"/>
<name>A0A3A9JHB6_9PROT</name>
<dbReference type="RefSeq" id="WP_120639442.1">
    <property type="nucleotide sequence ID" value="NZ_RAQU01000111.1"/>
</dbReference>
<dbReference type="InParanoid" id="A0A3A9JHB6"/>
<evidence type="ECO:0000313" key="3">
    <source>
        <dbReference type="Proteomes" id="UP000274097"/>
    </source>
</evidence>
<proteinExistence type="predicted"/>
<dbReference type="Proteomes" id="UP000274097">
    <property type="component" value="Unassembled WGS sequence"/>
</dbReference>
<evidence type="ECO:0000313" key="2">
    <source>
        <dbReference type="EMBL" id="RMI26469.1"/>
    </source>
</evidence>
<dbReference type="EMBL" id="RFLX01000002">
    <property type="protein sequence ID" value="RMI26469.1"/>
    <property type="molecule type" value="Genomic_DNA"/>
</dbReference>